<keyword evidence="2" id="KW-1185">Reference proteome</keyword>
<gene>
    <name evidence="1" type="ORF">AAF712_009487</name>
</gene>
<proteinExistence type="predicted"/>
<comment type="caution">
    <text evidence="1">The sequence shown here is derived from an EMBL/GenBank/DDBJ whole genome shotgun (WGS) entry which is preliminary data.</text>
</comment>
<organism evidence="1 2">
    <name type="scientific">Marasmius tenuissimus</name>
    <dbReference type="NCBI Taxonomy" id="585030"/>
    <lineage>
        <taxon>Eukaryota</taxon>
        <taxon>Fungi</taxon>
        <taxon>Dikarya</taxon>
        <taxon>Basidiomycota</taxon>
        <taxon>Agaricomycotina</taxon>
        <taxon>Agaricomycetes</taxon>
        <taxon>Agaricomycetidae</taxon>
        <taxon>Agaricales</taxon>
        <taxon>Marasmiineae</taxon>
        <taxon>Marasmiaceae</taxon>
        <taxon>Marasmius</taxon>
    </lineage>
</organism>
<protein>
    <submittedName>
        <fullName evidence="1">Uncharacterized protein</fullName>
    </submittedName>
</protein>
<dbReference type="Proteomes" id="UP001437256">
    <property type="component" value="Unassembled WGS sequence"/>
</dbReference>
<name>A0ABR2ZPH4_9AGAR</name>
<evidence type="ECO:0000313" key="1">
    <source>
        <dbReference type="EMBL" id="KAL0063570.1"/>
    </source>
</evidence>
<accession>A0ABR2ZPH4</accession>
<sequence>MIPVEEYMGLRIQGEAERRWLALRGITDPETVERLIRVREETRRDARVRFKQRFLAERAKADKIEKRLRRKERALKGMQARDAEIKLALEVFDEDTAIAKDRLEAVRKESDWLAGIADDLGPPWPKPSVLRKRSKLPKASAEVQALIKHKVEILYPNNLGSD</sequence>
<evidence type="ECO:0000313" key="2">
    <source>
        <dbReference type="Proteomes" id="UP001437256"/>
    </source>
</evidence>
<reference evidence="1 2" key="1">
    <citation type="submission" date="2024-05" db="EMBL/GenBank/DDBJ databases">
        <title>A draft genome resource for the thread blight pathogen Marasmius tenuissimus strain MS-2.</title>
        <authorList>
            <person name="Yulfo-Soto G.E."/>
            <person name="Baruah I.K."/>
            <person name="Amoako-Attah I."/>
            <person name="Bukari Y."/>
            <person name="Meinhardt L.W."/>
            <person name="Bailey B.A."/>
            <person name="Cohen S.P."/>
        </authorList>
    </citation>
    <scope>NUCLEOTIDE SEQUENCE [LARGE SCALE GENOMIC DNA]</scope>
    <source>
        <strain evidence="1 2">MS-2</strain>
    </source>
</reference>
<dbReference type="EMBL" id="JBBXMP010000078">
    <property type="protein sequence ID" value="KAL0063570.1"/>
    <property type="molecule type" value="Genomic_DNA"/>
</dbReference>